<dbReference type="CDD" id="cd00167">
    <property type="entry name" value="SANT"/>
    <property type="match status" value="1"/>
</dbReference>
<protein>
    <submittedName>
        <fullName evidence="8">Transcription factor</fullName>
    </submittedName>
</protein>
<dbReference type="Gene3D" id="1.10.10.60">
    <property type="entry name" value="Homeodomain-like"/>
    <property type="match status" value="1"/>
</dbReference>
<keyword evidence="5" id="KW-0804">Transcription</keyword>
<sequence>MIRFEANRKELQTEMEELLASKYSTRKFHSRRAVPHYTPPLLLRESIAECLPGRTDNEIKNYWRTQVRKLANRLKYPINSLEFRDFIRNVYLPTLSQLIFQPSKFFNMITTTTTTNNNNNTHFDIIMNNSDGVLNPTWIDHQMNNHYWAGAAVQMEPLEAHPVPLLDYNLSHAHCCSPPPPAPAITLELPDHCEWKFLDGFDFEGIDSENSWFNSGESSHMLQLKHEYSPWAGLSGEAHGDMNVSVDTTDCCSPAFMSGPDNGAREDFKHGNWPAFNDGEA</sequence>
<keyword evidence="2" id="KW-0677">Repeat</keyword>
<keyword evidence="4" id="KW-0238">DNA-binding</keyword>
<dbReference type="Pfam" id="PF00249">
    <property type="entry name" value="Myb_DNA-binding"/>
    <property type="match status" value="1"/>
</dbReference>
<dbReference type="EMBL" id="JACGWJ010000002">
    <property type="protein sequence ID" value="KAL0436014.1"/>
    <property type="molecule type" value="Genomic_DNA"/>
</dbReference>
<comment type="subcellular location">
    <subcellularLocation>
        <location evidence="1">Nucleus</location>
    </subcellularLocation>
</comment>
<reference evidence="8" key="1">
    <citation type="submission" date="2020-06" db="EMBL/GenBank/DDBJ databases">
        <authorList>
            <person name="Li T."/>
            <person name="Hu X."/>
            <person name="Zhang T."/>
            <person name="Song X."/>
            <person name="Zhang H."/>
            <person name="Dai N."/>
            <person name="Sheng W."/>
            <person name="Hou X."/>
            <person name="Wei L."/>
        </authorList>
    </citation>
    <scope>NUCLEOTIDE SEQUENCE</scope>
    <source>
        <strain evidence="8">G02</strain>
        <tissue evidence="8">Leaf</tissue>
    </source>
</reference>
<proteinExistence type="predicted"/>
<organism evidence="8">
    <name type="scientific">Sesamum radiatum</name>
    <name type="common">Black benniseed</name>
    <dbReference type="NCBI Taxonomy" id="300843"/>
    <lineage>
        <taxon>Eukaryota</taxon>
        <taxon>Viridiplantae</taxon>
        <taxon>Streptophyta</taxon>
        <taxon>Embryophyta</taxon>
        <taxon>Tracheophyta</taxon>
        <taxon>Spermatophyta</taxon>
        <taxon>Magnoliopsida</taxon>
        <taxon>eudicotyledons</taxon>
        <taxon>Gunneridae</taxon>
        <taxon>Pentapetalae</taxon>
        <taxon>asterids</taxon>
        <taxon>lamiids</taxon>
        <taxon>Lamiales</taxon>
        <taxon>Pedaliaceae</taxon>
        <taxon>Sesamum</taxon>
    </lineage>
</organism>
<evidence type="ECO:0000256" key="4">
    <source>
        <dbReference type="ARBA" id="ARBA00023125"/>
    </source>
</evidence>
<dbReference type="GO" id="GO:0005634">
    <property type="term" value="C:nucleus"/>
    <property type="evidence" value="ECO:0007669"/>
    <property type="project" value="UniProtKB-SubCell"/>
</dbReference>
<evidence type="ECO:0000259" key="7">
    <source>
        <dbReference type="PROSITE" id="PS51294"/>
    </source>
</evidence>
<dbReference type="GO" id="GO:0003700">
    <property type="term" value="F:DNA-binding transcription factor activity"/>
    <property type="evidence" value="ECO:0007669"/>
    <property type="project" value="InterPro"/>
</dbReference>
<dbReference type="GO" id="GO:0043565">
    <property type="term" value="F:sequence-specific DNA binding"/>
    <property type="evidence" value="ECO:0007669"/>
    <property type="project" value="InterPro"/>
</dbReference>
<dbReference type="PANTHER" id="PTHR45675:SF1">
    <property type="entry name" value="MYB TRANSCRIPTION FACTOR-RELATED"/>
    <property type="match status" value="1"/>
</dbReference>
<dbReference type="InterPro" id="IPR044676">
    <property type="entry name" value="EOBI/EOBII-like_plant"/>
</dbReference>
<evidence type="ECO:0000256" key="2">
    <source>
        <dbReference type="ARBA" id="ARBA00022737"/>
    </source>
</evidence>
<dbReference type="AlphaFoldDB" id="A0AAW2W251"/>
<reference evidence="8" key="2">
    <citation type="journal article" date="2024" name="Plant">
        <title>Genomic evolution and insights into agronomic trait innovations of Sesamum species.</title>
        <authorList>
            <person name="Miao H."/>
            <person name="Wang L."/>
            <person name="Qu L."/>
            <person name="Liu H."/>
            <person name="Sun Y."/>
            <person name="Le M."/>
            <person name="Wang Q."/>
            <person name="Wei S."/>
            <person name="Zheng Y."/>
            <person name="Lin W."/>
            <person name="Duan Y."/>
            <person name="Cao H."/>
            <person name="Xiong S."/>
            <person name="Wang X."/>
            <person name="Wei L."/>
            <person name="Li C."/>
            <person name="Ma Q."/>
            <person name="Ju M."/>
            <person name="Zhao R."/>
            <person name="Li G."/>
            <person name="Mu C."/>
            <person name="Tian Q."/>
            <person name="Mei H."/>
            <person name="Zhang T."/>
            <person name="Gao T."/>
            <person name="Zhang H."/>
        </authorList>
    </citation>
    <scope>NUCLEOTIDE SEQUENCE</scope>
    <source>
        <strain evidence="8">G02</strain>
    </source>
</reference>
<gene>
    <name evidence="8" type="ORF">Sradi_0309300</name>
</gene>
<accession>A0AAW2W251</accession>
<keyword evidence="3" id="KW-0805">Transcription regulation</keyword>
<evidence type="ECO:0000256" key="1">
    <source>
        <dbReference type="ARBA" id="ARBA00004123"/>
    </source>
</evidence>
<evidence type="ECO:0000256" key="5">
    <source>
        <dbReference type="ARBA" id="ARBA00023163"/>
    </source>
</evidence>
<dbReference type="InterPro" id="IPR017930">
    <property type="entry name" value="Myb_dom"/>
</dbReference>
<dbReference type="InterPro" id="IPR001005">
    <property type="entry name" value="SANT/Myb"/>
</dbReference>
<dbReference type="PROSITE" id="PS51294">
    <property type="entry name" value="HTH_MYB"/>
    <property type="match status" value="1"/>
</dbReference>
<feature type="domain" description="HTH myb-type" evidence="7">
    <location>
        <begin position="46"/>
        <end position="71"/>
    </location>
</feature>
<comment type="caution">
    <text evidence="8">The sequence shown here is derived from an EMBL/GenBank/DDBJ whole genome shotgun (WGS) entry which is preliminary data.</text>
</comment>
<name>A0AAW2W251_SESRA</name>
<evidence type="ECO:0000313" key="8">
    <source>
        <dbReference type="EMBL" id="KAL0436014.1"/>
    </source>
</evidence>
<evidence type="ECO:0000256" key="6">
    <source>
        <dbReference type="ARBA" id="ARBA00023242"/>
    </source>
</evidence>
<keyword evidence="6" id="KW-0539">Nucleus</keyword>
<dbReference type="PANTHER" id="PTHR45675">
    <property type="entry name" value="MYB TRANSCRIPTION FACTOR-RELATED-RELATED"/>
    <property type="match status" value="1"/>
</dbReference>
<evidence type="ECO:0000256" key="3">
    <source>
        <dbReference type="ARBA" id="ARBA00023015"/>
    </source>
</evidence>